<feature type="domain" description="MmgE/PrpD C-terminal" evidence="3">
    <location>
        <begin position="282"/>
        <end position="446"/>
    </location>
</feature>
<dbReference type="Gene3D" id="1.10.4100.10">
    <property type="entry name" value="2-methylcitrate dehydratase PrpD"/>
    <property type="match status" value="1"/>
</dbReference>
<dbReference type="InterPro" id="IPR005656">
    <property type="entry name" value="MmgE_PrpD"/>
</dbReference>
<dbReference type="GO" id="GO:0016829">
    <property type="term" value="F:lyase activity"/>
    <property type="evidence" value="ECO:0007669"/>
    <property type="project" value="InterPro"/>
</dbReference>
<dbReference type="Pfam" id="PF19305">
    <property type="entry name" value="MmgE_PrpD_C"/>
    <property type="match status" value="1"/>
</dbReference>
<organism evidence="4 5">
    <name type="scientific">Aliiruegeria lutimaris</name>
    <dbReference type="NCBI Taxonomy" id="571298"/>
    <lineage>
        <taxon>Bacteria</taxon>
        <taxon>Pseudomonadati</taxon>
        <taxon>Pseudomonadota</taxon>
        <taxon>Alphaproteobacteria</taxon>
        <taxon>Rhodobacterales</taxon>
        <taxon>Roseobacteraceae</taxon>
        <taxon>Aliiruegeria</taxon>
    </lineage>
</organism>
<dbReference type="InterPro" id="IPR045336">
    <property type="entry name" value="MmgE_PrpD_N"/>
</dbReference>
<dbReference type="Proteomes" id="UP000199382">
    <property type="component" value="Unassembled WGS sequence"/>
</dbReference>
<feature type="domain" description="MmgE/PrpD N-terminal" evidence="2">
    <location>
        <begin position="18"/>
        <end position="257"/>
    </location>
</feature>
<dbReference type="InterPro" id="IPR042188">
    <property type="entry name" value="MmgE/PrpD_sf_2"/>
</dbReference>
<keyword evidence="5" id="KW-1185">Reference proteome</keyword>
<evidence type="ECO:0000259" key="2">
    <source>
        <dbReference type="Pfam" id="PF03972"/>
    </source>
</evidence>
<dbReference type="InterPro" id="IPR036148">
    <property type="entry name" value="MmgE/PrpD_sf"/>
</dbReference>
<dbReference type="PANTHER" id="PTHR16943:SF8">
    <property type="entry name" value="2-METHYLCITRATE DEHYDRATASE"/>
    <property type="match status" value="1"/>
</dbReference>
<name>A0A1G9AGF5_9RHOB</name>
<comment type="similarity">
    <text evidence="1">Belongs to the PrpD family.</text>
</comment>
<protein>
    <submittedName>
        <fullName evidence="4">2-methylcitrate dehydratase</fullName>
    </submittedName>
</protein>
<evidence type="ECO:0000256" key="1">
    <source>
        <dbReference type="ARBA" id="ARBA00006174"/>
    </source>
</evidence>
<reference evidence="4 5" key="1">
    <citation type="submission" date="2016-10" db="EMBL/GenBank/DDBJ databases">
        <authorList>
            <person name="de Groot N.N."/>
        </authorList>
    </citation>
    <scope>NUCLEOTIDE SEQUENCE [LARGE SCALE GENOMIC DNA]</scope>
    <source>
        <strain evidence="4 5">DSM 25294</strain>
    </source>
</reference>
<evidence type="ECO:0000313" key="4">
    <source>
        <dbReference type="EMBL" id="SDK25884.1"/>
    </source>
</evidence>
<dbReference type="PANTHER" id="PTHR16943">
    <property type="entry name" value="2-METHYLCITRATE DEHYDRATASE-RELATED"/>
    <property type="match status" value="1"/>
</dbReference>
<evidence type="ECO:0000313" key="5">
    <source>
        <dbReference type="Proteomes" id="UP000199382"/>
    </source>
</evidence>
<gene>
    <name evidence="4" type="ORF">SAMN04488026_103534</name>
</gene>
<accession>A0A1G9AGF5</accession>
<dbReference type="InterPro" id="IPR042183">
    <property type="entry name" value="MmgE/PrpD_sf_1"/>
</dbReference>
<dbReference type="SUPFAM" id="SSF103378">
    <property type="entry name" value="2-methylcitrate dehydratase PrpD"/>
    <property type="match status" value="1"/>
</dbReference>
<dbReference type="EMBL" id="FNEK01000035">
    <property type="protein sequence ID" value="SDK25884.1"/>
    <property type="molecule type" value="Genomic_DNA"/>
</dbReference>
<dbReference type="Pfam" id="PF03972">
    <property type="entry name" value="MmgE_PrpD_N"/>
    <property type="match status" value="1"/>
</dbReference>
<dbReference type="STRING" id="571298.SAMN04488026_103534"/>
<proteinExistence type="inferred from homology"/>
<sequence length="474" mass="51627">MNNLVDPKGVDGTAPIRELARWTLEDQSAWTTPLIVKQTKLLILDSIACAIAALDVQTPSRVATMLDTLGGNPMCSIVGKPEKTSILSAVLMNGALVRSLDFNDVQFFLKEGKLSVAGHCSDNIPAALASAEHLGVSGLKTIEAIAMGYEMFGRLRNLMPFSSAWDGTSVSGMIAAAMYGRLAGFDLERQANALALAAIRCATPSVVRWGKLSGAKNLANAFIAQSGVQAALLAELGITGPQEVLEHRGGMHQVFDPDLGFENLWTPVTDPHFVMTSCIKPYACIGTAQTTIAAALALHPKVKDRVDRIARIQIIMADLPMIRKQQGEIYRQFPKTREAADHSFTFLPAVAMAEGAMTDAQFRDRRWEHADMTRLIDVTELSVDPDLAARAPGSMPSRIVVSFDDGRTVEQECLFHPGHSFPDKGLDEEVVNEKFEEIARFRMDENLILRIQDAVMGFEASDANALMHPLREIG</sequence>
<evidence type="ECO:0000259" key="3">
    <source>
        <dbReference type="Pfam" id="PF19305"/>
    </source>
</evidence>
<dbReference type="AlphaFoldDB" id="A0A1G9AGF5"/>
<dbReference type="Gene3D" id="3.30.1330.120">
    <property type="entry name" value="2-methylcitrate dehydratase PrpD"/>
    <property type="match status" value="1"/>
</dbReference>
<dbReference type="InterPro" id="IPR045337">
    <property type="entry name" value="MmgE_PrpD_C"/>
</dbReference>